<dbReference type="GeneID" id="18937530"/>
<reference evidence="3" key="1">
    <citation type="journal article" date="2011" name="Proc. Natl. Acad. Sci. U.S.A.">
        <title>Obligate biotrophy features unraveled by the genomic analysis of rust fungi.</title>
        <authorList>
            <person name="Duplessis S."/>
            <person name="Cuomo C.A."/>
            <person name="Lin Y.-C."/>
            <person name="Aerts A."/>
            <person name="Tisserant E."/>
            <person name="Veneault-Fourrey C."/>
            <person name="Joly D.L."/>
            <person name="Hacquard S."/>
            <person name="Amselem J."/>
            <person name="Cantarel B.L."/>
            <person name="Chiu R."/>
            <person name="Coutinho P.M."/>
            <person name="Feau N."/>
            <person name="Field M."/>
            <person name="Frey P."/>
            <person name="Gelhaye E."/>
            <person name="Goldberg J."/>
            <person name="Grabherr M.G."/>
            <person name="Kodira C.D."/>
            <person name="Kohler A."/>
            <person name="Kuees U."/>
            <person name="Lindquist E.A."/>
            <person name="Lucas S.M."/>
            <person name="Mago R."/>
            <person name="Mauceli E."/>
            <person name="Morin E."/>
            <person name="Murat C."/>
            <person name="Pangilinan J.L."/>
            <person name="Park R."/>
            <person name="Pearson M."/>
            <person name="Quesneville H."/>
            <person name="Rouhier N."/>
            <person name="Sakthikumar S."/>
            <person name="Salamov A.A."/>
            <person name="Schmutz J."/>
            <person name="Selles B."/>
            <person name="Shapiro H."/>
            <person name="Tanguay P."/>
            <person name="Tuskan G.A."/>
            <person name="Henrissat B."/>
            <person name="Van de Peer Y."/>
            <person name="Rouze P."/>
            <person name="Ellis J.G."/>
            <person name="Dodds P.N."/>
            <person name="Schein J.E."/>
            <person name="Zhong S."/>
            <person name="Hamelin R.C."/>
            <person name="Grigoriev I.V."/>
            <person name="Szabo L.J."/>
            <person name="Martin F."/>
        </authorList>
    </citation>
    <scope>NUCLEOTIDE SEQUENCE [LARGE SCALE GENOMIC DNA]</scope>
    <source>
        <strain evidence="3">98AG31 / pathotype 3-4-7</strain>
    </source>
</reference>
<dbReference type="KEGG" id="mlr:MELLADRAFT_96245"/>
<proteinExistence type="predicted"/>
<dbReference type="InParanoid" id="F4RE32"/>
<protein>
    <submittedName>
        <fullName evidence="2">Uncharacterized protein</fullName>
    </submittedName>
</protein>
<feature type="region of interest" description="Disordered" evidence="1">
    <location>
        <begin position="171"/>
        <end position="244"/>
    </location>
</feature>
<name>F4RE32_MELLP</name>
<dbReference type="EMBL" id="GL883098">
    <property type="protein sequence ID" value="EGG09346.1"/>
    <property type="molecule type" value="Genomic_DNA"/>
</dbReference>
<gene>
    <name evidence="2" type="ORF">MELLADRAFT_96245</name>
</gene>
<dbReference type="Proteomes" id="UP000001072">
    <property type="component" value="Unassembled WGS sequence"/>
</dbReference>
<evidence type="ECO:0000313" key="2">
    <source>
        <dbReference type="EMBL" id="EGG09346.1"/>
    </source>
</evidence>
<organism evidence="3">
    <name type="scientific">Melampsora larici-populina (strain 98AG31 / pathotype 3-4-7)</name>
    <name type="common">Poplar leaf rust fungus</name>
    <dbReference type="NCBI Taxonomy" id="747676"/>
    <lineage>
        <taxon>Eukaryota</taxon>
        <taxon>Fungi</taxon>
        <taxon>Dikarya</taxon>
        <taxon>Basidiomycota</taxon>
        <taxon>Pucciniomycotina</taxon>
        <taxon>Pucciniomycetes</taxon>
        <taxon>Pucciniales</taxon>
        <taxon>Melampsoraceae</taxon>
        <taxon>Melampsora</taxon>
    </lineage>
</organism>
<dbReference type="OrthoDB" id="73076at2759"/>
<dbReference type="VEuPathDB" id="FungiDB:MELLADRAFT_96245"/>
<dbReference type="RefSeq" id="XP_007407706.1">
    <property type="nucleotide sequence ID" value="XM_007407644.1"/>
</dbReference>
<dbReference type="AlphaFoldDB" id="F4RE32"/>
<evidence type="ECO:0000256" key="1">
    <source>
        <dbReference type="SAM" id="MobiDB-lite"/>
    </source>
</evidence>
<feature type="compositionally biased region" description="Basic and acidic residues" evidence="1">
    <location>
        <begin position="218"/>
        <end position="227"/>
    </location>
</feature>
<keyword evidence="3" id="KW-1185">Reference proteome</keyword>
<sequence length="475" mass="52882">MPWKHGTECCEHIFGWMRVISPTFTLLDARQMMPKIFAVIKSVMSGHIVIPNSENLHAGNDNKIRDLLKIAESSAQALATFAGIGDGLSQPLQELVSDQALGEHEDASVSIHKRSNFDYPFDTSTMSVEQALETAAGLTSDHQEADVAMSHLTEDLEDLALEAPINLIAEQPDPNQLQDPNLNSSSLSKPLVTSDGDLDTARMASERHAHDSQVGNHHGPERPRVVSKDLPTPQYDPDTGHQTLSPSQYSKAILFYWRSQDDPEYGEACQHRWKTLGKRKLCKPTDMQLDTLVNPDDLDTQFECVKGPGQIGVEQQDQKLGAGAITAKTPITNNKWVVVIKHGYFYLGRVLAIFEHHSGKHAWVPESSSRAKLSYVSLEIYRYSPGQTTIHAAHQQDLPNEWTFSHLAAKFIVYLYSPQGDDPDFTNLGPGHYRVPDVLVNFISTAPAWQSLFLPKKTKKVYQKLAKKASEKPCD</sequence>
<evidence type="ECO:0000313" key="3">
    <source>
        <dbReference type="Proteomes" id="UP000001072"/>
    </source>
</evidence>
<dbReference type="HOGENOM" id="CLU_575011_0_0_1"/>
<accession>F4RE32</accession>